<dbReference type="AlphaFoldDB" id="A0A916FA55"/>
<evidence type="ECO:0000313" key="2">
    <source>
        <dbReference type="Proteomes" id="UP000675882"/>
    </source>
</evidence>
<keyword evidence="2" id="KW-1185">Reference proteome</keyword>
<dbReference type="EMBL" id="CAJNBL010000011">
    <property type="protein sequence ID" value="CAE6710052.1"/>
    <property type="molecule type" value="Genomic_DNA"/>
</dbReference>
<proteinExistence type="predicted"/>
<comment type="caution">
    <text evidence="1">The sequence shown here is derived from an EMBL/GenBank/DDBJ whole genome shotgun (WGS) entry which is preliminary data.</text>
</comment>
<sequence>MEDAVCGSCIRIGNVILIKKRVSGVVLGPGRLCEIRSEQNKFRREKQSGRIRLILPADWFNSMMYTVANGRKKSAG</sequence>
<evidence type="ECO:0000313" key="1">
    <source>
        <dbReference type="EMBL" id="CAE6710052.1"/>
    </source>
</evidence>
<dbReference type="Proteomes" id="UP000675882">
    <property type="component" value="Unassembled WGS sequence"/>
</dbReference>
<protein>
    <submittedName>
        <fullName evidence="1">Uncharacterized protein</fullName>
    </submittedName>
</protein>
<reference evidence="1" key="1">
    <citation type="submission" date="2021-02" db="EMBL/GenBank/DDBJ databases">
        <authorList>
            <person name="Han P."/>
        </authorList>
    </citation>
    <scope>NUCLEOTIDE SEQUENCE</scope>
    <source>
        <strain evidence="1">Candidatus Nitrotoga sp. ZN8</strain>
    </source>
</reference>
<accession>A0A916FA55</accession>
<gene>
    <name evidence="1" type="ORF">NTGZN8_190043</name>
</gene>
<name>A0A916FA55_9PROT</name>
<organism evidence="1 2">
    <name type="scientific">Candidatus Nitrotoga fabula</name>
    <dbReference type="NCBI Taxonomy" id="2182327"/>
    <lineage>
        <taxon>Bacteria</taxon>
        <taxon>Pseudomonadati</taxon>
        <taxon>Pseudomonadota</taxon>
        <taxon>Betaproteobacteria</taxon>
        <taxon>Nitrosomonadales</taxon>
        <taxon>Gallionellaceae</taxon>
        <taxon>Candidatus Nitrotoga</taxon>
    </lineage>
</organism>